<dbReference type="EMBL" id="CM047901">
    <property type="protein sequence ID" value="KAJ0098282.1"/>
    <property type="molecule type" value="Genomic_DNA"/>
</dbReference>
<gene>
    <name evidence="1" type="ORF">Patl1_28009</name>
</gene>
<evidence type="ECO:0000313" key="1">
    <source>
        <dbReference type="EMBL" id="KAJ0098282.1"/>
    </source>
</evidence>
<comment type="caution">
    <text evidence="1">The sequence shown here is derived from an EMBL/GenBank/DDBJ whole genome shotgun (WGS) entry which is preliminary data.</text>
</comment>
<protein>
    <submittedName>
        <fullName evidence="1">Uncharacterized protein</fullName>
    </submittedName>
</protein>
<organism evidence="1 2">
    <name type="scientific">Pistacia atlantica</name>
    <dbReference type="NCBI Taxonomy" id="434234"/>
    <lineage>
        <taxon>Eukaryota</taxon>
        <taxon>Viridiplantae</taxon>
        <taxon>Streptophyta</taxon>
        <taxon>Embryophyta</taxon>
        <taxon>Tracheophyta</taxon>
        <taxon>Spermatophyta</taxon>
        <taxon>Magnoliopsida</taxon>
        <taxon>eudicotyledons</taxon>
        <taxon>Gunneridae</taxon>
        <taxon>Pentapetalae</taxon>
        <taxon>rosids</taxon>
        <taxon>malvids</taxon>
        <taxon>Sapindales</taxon>
        <taxon>Anacardiaceae</taxon>
        <taxon>Pistacia</taxon>
    </lineage>
</organism>
<proteinExistence type="predicted"/>
<accession>A0ACC1BHH7</accession>
<sequence>MIRSWLLNSVSSDIVGAFLYASTAEELWSELKEHYGESNGPLIYQIQREIASVSQGNETISKYYTKLKKLWDELNCILPVPDCSCGSGKKMNDINSLNRLMQFLMGLNDSYDQLRSQVLVLEPLPTVNKAYSMALKVEKQREVHINFSDSSSVSAMFAKAQMNQGNNSAKKYGNSGSNYSGGNKNKQENRRRNL</sequence>
<reference evidence="2" key="1">
    <citation type="journal article" date="2023" name="G3 (Bethesda)">
        <title>Genome assembly and association tests identify interacting loci associated with vigor, precocity, and sex in interspecific pistachio rootstocks.</title>
        <authorList>
            <person name="Palmer W."/>
            <person name="Jacygrad E."/>
            <person name="Sagayaradj S."/>
            <person name="Cavanaugh K."/>
            <person name="Han R."/>
            <person name="Bertier L."/>
            <person name="Beede B."/>
            <person name="Kafkas S."/>
            <person name="Golino D."/>
            <person name="Preece J."/>
            <person name="Michelmore R."/>
        </authorList>
    </citation>
    <scope>NUCLEOTIDE SEQUENCE [LARGE SCALE GENOMIC DNA]</scope>
</reference>
<evidence type="ECO:0000313" key="2">
    <source>
        <dbReference type="Proteomes" id="UP001164250"/>
    </source>
</evidence>
<name>A0ACC1BHH7_9ROSI</name>
<dbReference type="Proteomes" id="UP001164250">
    <property type="component" value="Chromosome 5"/>
</dbReference>
<keyword evidence="2" id="KW-1185">Reference proteome</keyword>